<dbReference type="FunFam" id="3.30.160.60:FF:001732">
    <property type="entry name" value="Zgc:162936"/>
    <property type="match status" value="1"/>
</dbReference>
<feature type="region of interest" description="Disordered" evidence="11">
    <location>
        <begin position="792"/>
        <end position="812"/>
    </location>
</feature>
<dbReference type="GO" id="GO:1990527">
    <property type="term" value="C:Tec1p-Ste12p-Dig1p complex"/>
    <property type="evidence" value="ECO:0007669"/>
    <property type="project" value="TreeGrafter"/>
</dbReference>
<keyword evidence="2" id="KW-0479">Metal-binding</keyword>
<reference evidence="13 14" key="1">
    <citation type="submission" date="2018-11" db="EMBL/GenBank/DDBJ databases">
        <title>Genome sequence of Saitozyma podzolica DSM 27192.</title>
        <authorList>
            <person name="Aliyu H."/>
            <person name="Gorte O."/>
            <person name="Ochsenreither K."/>
        </authorList>
    </citation>
    <scope>NUCLEOTIDE SEQUENCE [LARGE SCALE GENOMIC DNA]</scope>
    <source>
        <strain evidence="13 14">DSM 27192</strain>
    </source>
</reference>
<dbReference type="GO" id="GO:0005634">
    <property type="term" value="C:nucleus"/>
    <property type="evidence" value="ECO:0007669"/>
    <property type="project" value="UniProtKB-SubCell"/>
</dbReference>
<feature type="region of interest" description="Disordered" evidence="11">
    <location>
        <begin position="30"/>
        <end position="58"/>
    </location>
</feature>
<dbReference type="GO" id="GO:0045893">
    <property type="term" value="P:positive regulation of DNA-templated transcription"/>
    <property type="evidence" value="ECO:0007669"/>
    <property type="project" value="UniProtKB-ARBA"/>
</dbReference>
<keyword evidence="5" id="KW-0862">Zinc</keyword>
<evidence type="ECO:0000256" key="6">
    <source>
        <dbReference type="ARBA" id="ARBA00023015"/>
    </source>
</evidence>
<dbReference type="GO" id="GO:1990526">
    <property type="term" value="C:Ste12p-Dig1p-Dig2p complex"/>
    <property type="evidence" value="ECO:0007669"/>
    <property type="project" value="TreeGrafter"/>
</dbReference>
<evidence type="ECO:0000256" key="1">
    <source>
        <dbReference type="ARBA" id="ARBA00004123"/>
    </source>
</evidence>
<keyword evidence="14" id="KW-1185">Reference proteome</keyword>
<keyword evidence="13" id="KW-0371">Homeobox</keyword>
<dbReference type="FunFam" id="3.30.160.60:FF:000125">
    <property type="entry name" value="Putative zinc finger protein 143"/>
    <property type="match status" value="1"/>
</dbReference>
<dbReference type="Pfam" id="PF02200">
    <property type="entry name" value="STE"/>
    <property type="match status" value="1"/>
</dbReference>
<feature type="compositionally biased region" description="Basic and acidic residues" evidence="11">
    <location>
        <begin position="367"/>
        <end position="376"/>
    </location>
</feature>
<comment type="similarity">
    <text evidence="9">Belongs to the STE12 transcription factor family.</text>
</comment>
<dbReference type="STRING" id="1890683.A0A427YGD0"/>
<evidence type="ECO:0000259" key="12">
    <source>
        <dbReference type="PROSITE" id="PS50157"/>
    </source>
</evidence>
<feature type="compositionally biased region" description="Low complexity" evidence="11">
    <location>
        <begin position="323"/>
        <end position="336"/>
    </location>
</feature>
<feature type="domain" description="C2H2-type" evidence="12">
    <location>
        <begin position="531"/>
        <end position="560"/>
    </location>
</feature>
<dbReference type="PANTHER" id="PTHR47427">
    <property type="entry name" value="PROTEIN STE12"/>
    <property type="match status" value="1"/>
</dbReference>
<gene>
    <name evidence="13" type="primary">STE12_2</name>
    <name evidence="13" type="ORF">EHS25_001555</name>
</gene>
<name>A0A427YGD0_9TREE</name>
<comment type="caution">
    <text evidence="13">The sequence shown here is derived from an EMBL/GenBank/DDBJ whole genome shotgun (WGS) entry which is preliminary data.</text>
</comment>
<feature type="region of interest" description="Disordered" evidence="11">
    <location>
        <begin position="714"/>
        <end position="737"/>
    </location>
</feature>
<dbReference type="GO" id="GO:0005694">
    <property type="term" value="C:chromosome"/>
    <property type="evidence" value="ECO:0007669"/>
    <property type="project" value="UniProtKB-ARBA"/>
</dbReference>
<evidence type="ECO:0000256" key="9">
    <source>
        <dbReference type="ARBA" id="ARBA00024345"/>
    </source>
</evidence>
<dbReference type="SMART" id="SM00355">
    <property type="entry name" value="ZnF_C2H2"/>
    <property type="match status" value="2"/>
</dbReference>
<evidence type="ECO:0000256" key="7">
    <source>
        <dbReference type="ARBA" id="ARBA00023163"/>
    </source>
</evidence>
<keyword evidence="4 10" id="KW-0863">Zinc-finger</keyword>
<dbReference type="OrthoDB" id="1095242at2759"/>
<keyword evidence="13" id="KW-0238">DNA-binding</keyword>
<keyword evidence="7" id="KW-0804">Transcription</keyword>
<evidence type="ECO:0000313" key="14">
    <source>
        <dbReference type="Proteomes" id="UP000279259"/>
    </source>
</evidence>
<keyword evidence="3" id="KW-0677">Repeat</keyword>
<dbReference type="Proteomes" id="UP000279259">
    <property type="component" value="Unassembled WGS sequence"/>
</dbReference>
<feature type="compositionally biased region" description="Pro residues" evidence="11">
    <location>
        <begin position="478"/>
        <end position="487"/>
    </location>
</feature>
<feature type="compositionally biased region" description="Polar residues" evidence="11">
    <location>
        <begin position="337"/>
        <end position="347"/>
    </location>
</feature>
<dbReference type="Pfam" id="PF00096">
    <property type="entry name" value="zf-C2H2"/>
    <property type="match status" value="2"/>
</dbReference>
<dbReference type="PROSITE" id="PS50157">
    <property type="entry name" value="ZINC_FINGER_C2H2_2"/>
    <property type="match status" value="2"/>
</dbReference>
<comment type="subcellular location">
    <subcellularLocation>
        <location evidence="1">Nucleus</location>
    </subcellularLocation>
</comment>
<evidence type="ECO:0000313" key="13">
    <source>
        <dbReference type="EMBL" id="RSH90221.1"/>
    </source>
</evidence>
<feature type="region of interest" description="Disordered" evidence="11">
    <location>
        <begin position="584"/>
        <end position="608"/>
    </location>
</feature>
<evidence type="ECO:0000256" key="10">
    <source>
        <dbReference type="PROSITE-ProRule" id="PRU00042"/>
    </source>
</evidence>
<keyword evidence="6" id="KW-0805">Transcription regulation</keyword>
<evidence type="ECO:0000256" key="5">
    <source>
        <dbReference type="ARBA" id="ARBA00022833"/>
    </source>
</evidence>
<sequence length="867" mass="95138">MEDRVEQTVDGMGRNADRAVVSDAFGTSVAAAAPGGKTSPSPTPATSIRPGTPLPPPNDVIPRSLTEKETMLVQFLSQLQFFLATAPTRCWIADESPANIGGPFHAGTGSSPHPNINRFKLPGGEYVSCVFWNGLYHMTGTDIVRALTFRFEAFSRPVQSHKLKKFEEGIFSDLRNLKPGVDACLEEPKSPFLDLLYRNGCIRTQKKQKVFYWFSVPHDRLFLDALERDLKREKMGEEPCTVVEGEPARSFRYDPRRSLFEQFAGKHPEIEESGPLTRRTQNDASQLADGDTQRTGRIGPVVVEGAALRGENSRVASSVPFLASPSPASESRSSASGRQNDPSSILISRSLFEGSPAYKQRRKKSTKDKPSSRQRDGSALASFDSAEDDSGSESDSFRQMELSAAPGHLHASSHGFQLPASQARGRIDEGALQRTVQNPSSLPYTMMYDTAPRVHHGQPFLPTGSSGEARGLSAPWAPMRPPFPPPRQDFGSSASFDTPQVDSQLKAVSQTPIVPGVSFGTPPLAEPTRVFQCPLAGCNRDFKRLEHLKRHVRTHTKEKPHRCPRCPKAFSRSDNLAQHIKTHERADRGERMRTEVSESAEDDPPMFLEGTFNMMTTGNRLGRSEINSTLHTDAGHPYYPRFMADTSTMPYDATGMTHDSGSGVPLDEFASTNVLHVSHAIPNGSQLARSQIEILANSPDMVGMMSTVMTGNLNQPMTDTKRHRSMTPSLLSTGRTNRSASGLVELRFQPYTIPGPSAPLSLPFRQSPYQRAASLDPSVFHDSRRVFDPIFNGPLAGNDTGATPTQEQRQGDFHQREIGGQLAAPDIYFDARQSTHPNAQIEAPFLQGGAADQGVNQYDGWKDASQQ</sequence>
<dbReference type="InterPro" id="IPR013087">
    <property type="entry name" value="Znf_C2H2_type"/>
</dbReference>
<evidence type="ECO:0000256" key="3">
    <source>
        <dbReference type="ARBA" id="ARBA00022737"/>
    </source>
</evidence>
<dbReference type="GO" id="GO:0000981">
    <property type="term" value="F:DNA-binding transcription factor activity, RNA polymerase II-specific"/>
    <property type="evidence" value="ECO:0007669"/>
    <property type="project" value="UniProtKB-ARBA"/>
</dbReference>
<evidence type="ECO:0000256" key="4">
    <source>
        <dbReference type="ARBA" id="ARBA00022771"/>
    </source>
</evidence>
<dbReference type="GO" id="GO:0008270">
    <property type="term" value="F:zinc ion binding"/>
    <property type="evidence" value="ECO:0007669"/>
    <property type="project" value="UniProtKB-KW"/>
</dbReference>
<dbReference type="PANTHER" id="PTHR47427:SF1">
    <property type="entry name" value="PROTEIN STE12"/>
    <property type="match status" value="1"/>
</dbReference>
<dbReference type="SUPFAM" id="SSF57667">
    <property type="entry name" value="beta-beta-alpha zinc fingers"/>
    <property type="match status" value="1"/>
</dbReference>
<dbReference type="PROSITE" id="PS00028">
    <property type="entry name" value="ZINC_FINGER_C2H2_1"/>
    <property type="match status" value="2"/>
</dbReference>
<feature type="region of interest" description="Disordered" evidence="11">
    <location>
        <begin position="463"/>
        <end position="498"/>
    </location>
</feature>
<dbReference type="InterPro" id="IPR036236">
    <property type="entry name" value="Znf_C2H2_sf"/>
</dbReference>
<evidence type="ECO:0000256" key="2">
    <source>
        <dbReference type="ARBA" id="ARBA00022723"/>
    </source>
</evidence>
<feature type="domain" description="C2H2-type" evidence="12">
    <location>
        <begin position="561"/>
        <end position="588"/>
    </location>
</feature>
<dbReference type="GO" id="GO:0000978">
    <property type="term" value="F:RNA polymerase II cis-regulatory region sequence-specific DNA binding"/>
    <property type="evidence" value="ECO:0007669"/>
    <property type="project" value="UniProtKB-ARBA"/>
</dbReference>
<feature type="region of interest" description="Disordered" evidence="11">
    <location>
        <begin position="319"/>
        <end position="398"/>
    </location>
</feature>
<feature type="region of interest" description="Disordered" evidence="11">
    <location>
        <begin position="265"/>
        <end position="298"/>
    </location>
</feature>
<dbReference type="InterPro" id="IPR003120">
    <property type="entry name" value="Ste12"/>
</dbReference>
<feature type="region of interest" description="Disordered" evidence="11">
    <location>
        <begin position="847"/>
        <end position="867"/>
    </location>
</feature>
<dbReference type="SMART" id="SM00424">
    <property type="entry name" value="STE"/>
    <property type="match status" value="1"/>
</dbReference>
<dbReference type="InterPro" id="IPR052127">
    <property type="entry name" value="STE12_transcription_factor"/>
</dbReference>
<dbReference type="AlphaFoldDB" id="A0A427YGD0"/>
<keyword evidence="8" id="KW-0539">Nucleus</keyword>
<organism evidence="13 14">
    <name type="scientific">Saitozyma podzolica</name>
    <dbReference type="NCBI Taxonomy" id="1890683"/>
    <lineage>
        <taxon>Eukaryota</taxon>
        <taxon>Fungi</taxon>
        <taxon>Dikarya</taxon>
        <taxon>Basidiomycota</taxon>
        <taxon>Agaricomycotina</taxon>
        <taxon>Tremellomycetes</taxon>
        <taxon>Tremellales</taxon>
        <taxon>Trimorphomycetaceae</taxon>
        <taxon>Saitozyma</taxon>
    </lineage>
</organism>
<dbReference type="EMBL" id="RSCD01000011">
    <property type="protein sequence ID" value="RSH90221.1"/>
    <property type="molecule type" value="Genomic_DNA"/>
</dbReference>
<feature type="compositionally biased region" description="Basic and acidic residues" evidence="11">
    <location>
        <begin position="584"/>
        <end position="596"/>
    </location>
</feature>
<evidence type="ECO:0000256" key="11">
    <source>
        <dbReference type="SAM" id="MobiDB-lite"/>
    </source>
</evidence>
<protein>
    <submittedName>
        <fullName evidence="13">Homeodomain transcription factor ste12</fullName>
    </submittedName>
</protein>
<feature type="compositionally biased region" description="Polar residues" evidence="11">
    <location>
        <begin position="726"/>
        <end position="737"/>
    </location>
</feature>
<proteinExistence type="inferred from homology"/>
<accession>A0A427YGD0</accession>
<evidence type="ECO:0000256" key="8">
    <source>
        <dbReference type="ARBA" id="ARBA00023242"/>
    </source>
</evidence>
<dbReference type="Gene3D" id="3.30.160.60">
    <property type="entry name" value="Classic Zinc Finger"/>
    <property type="match status" value="2"/>
</dbReference>